<dbReference type="SUPFAM" id="SSF56601">
    <property type="entry name" value="beta-lactamase/transpeptidase-like"/>
    <property type="match status" value="1"/>
</dbReference>
<dbReference type="Gene3D" id="3.40.710.10">
    <property type="entry name" value="DD-peptidase/beta-lactamase superfamily"/>
    <property type="match status" value="1"/>
</dbReference>
<dbReference type="InterPro" id="IPR000871">
    <property type="entry name" value="Beta-lactam_class-A"/>
</dbReference>
<evidence type="ECO:0000313" key="3">
    <source>
        <dbReference type="Proteomes" id="UP000319210"/>
    </source>
</evidence>
<dbReference type="RefSeq" id="WP_086816277.1">
    <property type="nucleotide sequence ID" value="NZ_BJMM01000006.1"/>
</dbReference>
<proteinExistence type="predicted"/>
<evidence type="ECO:0000259" key="1">
    <source>
        <dbReference type="Pfam" id="PF13354"/>
    </source>
</evidence>
<dbReference type="InterPro" id="IPR012338">
    <property type="entry name" value="Beta-lactam/transpept-like"/>
</dbReference>
<organism evidence="2 3">
    <name type="scientific">Streptomyces cacaoi</name>
    <dbReference type="NCBI Taxonomy" id="1898"/>
    <lineage>
        <taxon>Bacteria</taxon>
        <taxon>Bacillati</taxon>
        <taxon>Actinomycetota</taxon>
        <taxon>Actinomycetes</taxon>
        <taxon>Kitasatosporales</taxon>
        <taxon>Streptomycetaceae</taxon>
        <taxon>Streptomyces</taxon>
    </lineage>
</organism>
<dbReference type="GO" id="GO:0008800">
    <property type="term" value="F:beta-lactamase activity"/>
    <property type="evidence" value="ECO:0007669"/>
    <property type="project" value="InterPro"/>
</dbReference>
<protein>
    <submittedName>
        <fullName evidence="2">Serine hydrolase</fullName>
    </submittedName>
</protein>
<dbReference type="OrthoDB" id="9775096at2"/>
<accession>A0A4Y3QWJ8</accession>
<gene>
    <name evidence="2" type="ORF">SCA03_15980</name>
</gene>
<feature type="domain" description="Beta-lactamase class A catalytic" evidence="1">
    <location>
        <begin position="32"/>
        <end position="232"/>
    </location>
</feature>
<keyword evidence="2" id="KW-0378">Hydrolase</keyword>
<dbReference type="InterPro" id="IPR045155">
    <property type="entry name" value="Beta-lactam_cat"/>
</dbReference>
<dbReference type="EMBL" id="BJMM01000006">
    <property type="protein sequence ID" value="GEB49047.1"/>
    <property type="molecule type" value="Genomic_DNA"/>
</dbReference>
<dbReference type="GO" id="GO:0030655">
    <property type="term" value="P:beta-lactam antibiotic catabolic process"/>
    <property type="evidence" value="ECO:0007669"/>
    <property type="project" value="InterPro"/>
</dbReference>
<keyword evidence="3" id="KW-1185">Reference proteome</keyword>
<comment type="caution">
    <text evidence="2">The sequence shown here is derived from an EMBL/GenBank/DDBJ whole genome shotgun (WGS) entry which is preliminary data.</text>
</comment>
<dbReference type="AlphaFoldDB" id="A0A4Y3QWJ8"/>
<name>A0A4Y3QWJ8_STRCI</name>
<dbReference type="PANTHER" id="PTHR35333:SF3">
    <property type="entry name" value="BETA-LACTAMASE-TYPE TRANSPEPTIDASE FOLD CONTAINING PROTEIN"/>
    <property type="match status" value="1"/>
</dbReference>
<dbReference type="Pfam" id="PF13354">
    <property type="entry name" value="Beta-lactamase2"/>
    <property type="match status" value="1"/>
</dbReference>
<dbReference type="PANTHER" id="PTHR35333">
    <property type="entry name" value="BETA-LACTAMASE"/>
    <property type="match status" value="1"/>
</dbReference>
<dbReference type="GO" id="GO:0046677">
    <property type="term" value="P:response to antibiotic"/>
    <property type="evidence" value="ECO:0007669"/>
    <property type="project" value="InterPro"/>
</dbReference>
<dbReference type="Proteomes" id="UP000319210">
    <property type="component" value="Unassembled WGS sequence"/>
</dbReference>
<evidence type="ECO:0000313" key="2">
    <source>
        <dbReference type="EMBL" id="GEB49047.1"/>
    </source>
</evidence>
<sequence>MSATAAALAALRLETEPPASVSVWCGRPGRPSAFRFRADVPHYAASLIKLAALRAAARTLDPATEVPVHDEFRSAHSGTYRTDRAYDNDEEPWRRLGGTAPLGWLCERMVCSSSNLATDLVLERVGVAAAAAEAPAGMTLTRPIGDHAAREAGLTNTVTAEAAAALVSALATEQEGRLLEPLRRQLYRAEIPAALPPGTRVANKNGWVDGVLHDAALVEPDDAPAYVLAVCTSGMAEEAARAVIHRVARASWDDRTRPGTGPETEESDARR</sequence>
<reference evidence="2 3" key="1">
    <citation type="submission" date="2019-06" db="EMBL/GenBank/DDBJ databases">
        <title>Whole genome shotgun sequence of Streptomyces cacaoi subsp. cacaoi NBRC 12748.</title>
        <authorList>
            <person name="Hosoyama A."/>
            <person name="Uohara A."/>
            <person name="Ohji S."/>
            <person name="Ichikawa N."/>
        </authorList>
    </citation>
    <scope>NUCLEOTIDE SEQUENCE [LARGE SCALE GENOMIC DNA]</scope>
    <source>
        <strain evidence="2 3">NBRC 12748</strain>
    </source>
</reference>